<evidence type="ECO:0000313" key="2">
    <source>
        <dbReference type="Proteomes" id="UP000679691"/>
    </source>
</evidence>
<keyword evidence="2" id="KW-1185">Reference proteome</keyword>
<sequence>MNFNQIINKLQESRQVFHSEDDLKFAMAWVIKELYPSYHVRLEKPININMITNTLTEVIARAPIDIVVLDPIFKNAYPIEIKYKTKKAAFESNGESFSLANHGANDGGRYSFRKDIYRIENVNFENYIVNQGFVFILTNDKGYYENNVNVKNSLDSNFSFHHGAVLLGDYIGWNYDKLPKGKYNFGDEQHINPYLKKHWTSHKEYIYKLELKRNYLVEWNAYSHFKLDRAKSLDFRYCLIEVGR</sequence>
<accession>A0A8T4HEI8</accession>
<comment type="caution">
    <text evidence="1">The sequence shown here is derived from an EMBL/GenBank/DDBJ whole genome shotgun (WGS) entry which is preliminary data.</text>
</comment>
<dbReference type="RefSeq" id="WP_353547258.1">
    <property type="nucleotide sequence ID" value="NZ_JAGKSB010000009.1"/>
</dbReference>
<evidence type="ECO:0000313" key="1">
    <source>
        <dbReference type="EMBL" id="MBP3943758.1"/>
    </source>
</evidence>
<name>A0A8T4HEI8_9SPHI</name>
<dbReference type="Proteomes" id="UP000679691">
    <property type="component" value="Unassembled WGS sequence"/>
</dbReference>
<proteinExistence type="predicted"/>
<dbReference type="EMBL" id="JAGKSB010000009">
    <property type="protein sequence ID" value="MBP3943758.1"/>
    <property type="molecule type" value="Genomic_DNA"/>
</dbReference>
<reference evidence="1" key="1">
    <citation type="submission" date="2021-03" db="EMBL/GenBank/DDBJ databases">
        <authorList>
            <person name="Lu T."/>
            <person name="Wang Q."/>
            <person name="Han X."/>
        </authorList>
    </citation>
    <scope>NUCLEOTIDE SEQUENCE</scope>
    <source>
        <strain evidence="1">WQ 2009</strain>
    </source>
</reference>
<gene>
    <name evidence="1" type="ORF">J5U18_09305</name>
</gene>
<dbReference type="AlphaFoldDB" id="A0A8T4HEI8"/>
<protein>
    <submittedName>
        <fullName evidence="1">Uncharacterized protein</fullName>
    </submittedName>
</protein>
<organism evidence="1 2">
    <name type="scientific">Rhinopithecimicrobium faecis</name>
    <dbReference type="NCBI Taxonomy" id="2820698"/>
    <lineage>
        <taxon>Bacteria</taxon>
        <taxon>Pseudomonadati</taxon>
        <taxon>Bacteroidota</taxon>
        <taxon>Sphingobacteriia</taxon>
        <taxon>Sphingobacteriales</taxon>
        <taxon>Sphingobacteriaceae</taxon>
        <taxon>Rhinopithecimicrobium</taxon>
    </lineage>
</organism>